<feature type="region of interest" description="Disordered" evidence="1">
    <location>
        <begin position="54"/>
        <end position="86"/>
    </location>
</feature>
<protein>
    <submittedName>
        <fullName evidence="2">Uncharacterized protein</fullName>
    </submittedName>
</protein>
<proteinExistence type="predicted"/>
<evidence type="ECO:0000313" key="3">
    <source>
        <dbReference type="Proteomes" id="UP001234989"/>
    </source>
</evidence>
<evidence type="ECO:0000256" key="1">
    <source>
        <dbReference type="SAM" id="MobiDB-lite"/>
    </source>
</evidence>
<gene>
    <name evidence="2" type="ORF">MTR67_031170</name>
</gene>
<keyword evidence="3" id="KW-1185">Reference proteome</keyword>
<sequence length="86" mass="9723">MVKPKSPNKILHDIINHKVGEHSEVGKYGAYQCVIPIKEAEFSDSLIDQIAKEGDLSPRVMKTTRKGKKQGNEENTQPIRVQPKRN</sequence>
<dbReference type="AlphaFoldDB" id="A0AAF0U1Y7"/>
<dbReference type="EMBL" id="CP133618">
    <property type="protein sequence ID" value="WMV37785.1"/>
    <property type="molecule type" value="Genomic_DNA"/>
</dbReference>
<reference evidence="2" key="1">
    <citation type="submission" date="2023-08" db="EMBL/GenBank/DDBJ databases">
        <title>A de novo genome assembly of Solanum verrucosum Schlechtendal, a Mexican diploid species geographically isolated from the other diploid A-genome species in potato relatives.</title>
        <authorList>
            <person name="Hosaka K."/>
        </authorList>
    </citation>
    <scope>NUCLEOTIDE SEQUENCE</scope>
    <source>
        <tissue evidence="2">Young leaves</tissue>
    </source>
</reference>
<name>A0AAF0U1Y7_SOLVR</name>
<organism evidence="2 3">
    <name type="scientific">Solanum verrucosum</name>
    <dbReference type="NCBI Taxonomy" id="315347"/>
    <lineage>
        <taxon>Eukaryota</taxon>
        <taxon>Viridiplantae</taxon>
        <taxon>Streptophyta</taxon>
        <taxon>Embryophyta</taxon>
        <taxon>Tracheophyta</taxon>
        <taxon>Spermatophyta</taxon>
        <taxon>Magnoliopsida</taxon>
        <taxon>eudicotyledons</taxon>
        <taxon>Gunneridae</taxon>
        <taxon>Pentapetalae</taxon>
        <taxon>asterids</taxon>
        <taxon>lamiids</taxon>
        <taxon>Solanales</taxon>
        <taxon>Solanaceae</taxon>
        <taxon>Solanoideae</taxon>
        <taxon>Solaneae</taxon>
        <taxon>Solanum</taxon>
    </lineage>
</organism>
<evidence type="ECO:0000313" key="2">
    <source>
        <dbReference type="EMBL" id="WMV37785.1"/>
    </source>
</evidence>
<dbReference type="Proteomes" id="UP001234989">
    <property type="component" value="Chromosome 7"/>
</dbReference>
<accession>A0AAF0U1Y7</accession>